<dbReference type="AlphaFoldDB" id="K2SJD9"/>
<dbReference type="InParanoid" id="K2SJD9"/>
<dbReference type="Proteomes" id="UP000007129">
    <property type="component" value="Unassembled WGS sequence"/>
</dbReference>
<reference evidence="2 3" key="1">
    <citation type="journal article" date="2012" name="BMC Genomics">
        <title>Tools to kill: Genome of one of the most destructive plant pathogenic fungi Macrophomina phaseolina.</title>
        <authorList>
            <person name="Islam M.S."/>
            <person name="Haque M.S."/>
            <person name="Islam M.M."/>
            <person name="Emdad E.M."/>
            <person name="Halim A."/>
            <person name="Hossen Q.M.M."/>
            <person name="Hossain M.Z."/>
            <person name="Ahmed B."/>
            <person name="Rahim S."/>
            <person name="Rahman M.S."/>
            <person name="Alam M.M."/>
            <person name="Hou S."/>
            <person name="Wan X."/>
            <person name="Saito J.A."/>
            <person name="Alam M."/>
        </authorList>
    </citation>
    <scope>NUCLEOTIDE SEQUENCE [LARGE SCALE GENOMIC DNA]</scope>
    <source>
        <strain evidence="2 3">MS6</strain>
    </source>
</reference>
<evidence type="ECO:0000256" key="1">
    <source>
        <dbReference type="SAM" id="SignalP"/>
    </source>
</evidence>
<keyword evidence="1" id="KW-0732">Signal</keyword>
<proteinExistence type="predicted"/>
<accession>K2SJD9</accession>
<gene>
    <name evidence="2" type="ORF">MPH_00087</name>
</gene>
<feature type="signal peptide" evidence="1">
    <location>
        <begin position="1"/>
        <end position="20"/>
    </location>
</feature>
<dbReference type="VEuPathDB" id="FungiDB:MPH_00087"/>
<evidence type="ECO:0000313" key="3">
    <source>
        <dbReference type="Proteomes" id="UP000007129"/>
    </source>
</evidence>
<name>K2SJD9_MACPH</name>
<dbReference type="EMBL" id="AHHD01000007">
    <property type="protein sequence ID" value="EKG22514.1"/>
    <property type="molecule type" value="Genomic_DNA"/>
</dbReference>
<comment type="caution">
    <text evidence="2">The sequence shown here is derived from an EMBL/GenBank/DDBJ whole genome shotgun (WGS) entry which is preliminary data.</text>
</comment>
<dbReference type="HOGENOM" id="CLU_1468431_0_0_1"/>
<organism evidence="2 3">
    <name type="scientific">Macrophomina phaseolina (strain MS6)</name>
    <name type="common">Charcoal rot fungus</name>
    <dbReference type="NCBI Taxonomy" id="1126212"/>
    <lineage>
        <taxon>Eukaryota</taxon>
        <taxon>Fungi</taxon>
        <taxon>Dikarya</taxon>
        <taxon>Ascomycota</taxon>
        <taxon>Pezizomycotina</taxon>
        <taxon>Dothideomycetes</taxon>
        <taxon>Dothideomycetes incertae sedis</taxon>
        <taxon>Botryosphaeriales</taxon>
        <taxon>Botryosphaeriaceae</taxon>
        <taxon>Macrophomina</taxon>
    </lineage>
</organism>
<evidence type="ECO:0000313" key="2">
    <source>
        <dbReference type="EMBL" id="EKG22514.1"/>
    </source>
</evidence>
<protein>
    <submittedName>
        <fullName evidence="2">Ankyrin repeat-containing protein, putative</fullName>
    </submittedName>
</protein>
<feature type="chain" id="PRO_5003868445" evidence="1">
    <location>
        <begin position="21"/>
        <end position="184"/>
    </location>
</feature>
<sequence>MQLLKSILLTFGIIPFLVLGVAVPSLDERSVDVAAGTNEILEVAARGTELVAVNARSNENAFAAEAVAELDKRQLVAGAIIVVEWITELGGGATISASFEWIAGEVGIAARTVGAAVSNLVVEAGSTVSFDALLNSSGLTVASRVVAAFRDGRVTATLLSATQAGTSHSIAEFIDTTAVLLAPR</sequence>